<dbReference type="SUPFAM" id="SSF56003">
    <property type="entry name" value="Molybdenum cofactor-binding domain"/>
    <property type="match status" value="1"/>
</dbReference>
<sequence>MSVIGQSVRRAALDRFAAGRGRYVGDIDLPGMATVAFARSPVAHAELLGVDTEAARAMPGVLAVITGDDIASFAPQPSLWNLPGQNHSGLKALATDRLRYVGQPFAAVVAVDRRTAEAAVRAIVPQYRALPIIADMDAALRNDAPCLYDHWSDNIVARPRWQAGDIAAAFDGAALVVSDRFTTQRVHPCSLEPRGVVVAPDLDGESITVWLSTQSIHQVRAGISECLGLPEHRIRVIAPDVGGSFGMKACIYGEEVVLAFLTHRIGRPLRWIETRAEAFVASTHGRDERVDLAVAFDADGRIRGLRSTIVLDKGADPYATSMGTAWITGAVMTGPYRIDTIDIEALAVVTNKTPTGAYRGFGQPEANFALERALDIAAQRLGLDPADLRRRNLVAPSEMPYPTPTGIVLDSGRYADLLDATLERFGYDDARPAQSSSRRRTGVGIACYAETTNFGPSPLCKLIGVDSGGFDITSIRMEPSGHVRVFVGQTPMGQGIETALMQVAADELGLPIEDISIVHGDTVSSAYTAYASGGSRGAGVAGGSTALAARRLRERILRWGAHLLDAPLESVRFVQGGVEVVDMPTRRTGIAEIAVAAYKAFSTPEGLEPGLEDRAAYDPPALAIAYGCVAAEVAVDLDTGKVTVERIVFGHDCGVQINPAIVEGQVIGGLAQALGATLFEEMRYDDARPLTLSLQDYLLPLASDVPHVELVHFETPTPFSPIGAKGVGESGTIGVPAAIANAVQNALGTASPLVTLPLTGERVLASLSSEAKASLPTVQRKAPSLG</sequence>
<dbReference type="Pfam" id="PF20256">
    <property type="entry name" value="MoCoBD_2"/>
    <property type="match status" value="1"/>
</dbReference>
<dbReference type="InterPro" id="IPR016208">
    <property type="entry name" value="Ald_Oxase/xanthine_DH-like"/>
</dbReference>
<accession>A0ABW3C036</accession>
<dbReference type="InterPro" id="IPR036856">
    <property type="entry name" value="Ald_Oxase/Xan_DH_a/b_sf"/>
</dbReference>
<dbReference type="RefSeq" id="WP_381487574.1">
    <property type="nucleotide sequence ID" value="NZ_JBHTIK010000002.1"/>
</dbReference>
<dbReference type="PANTHER" id="PTHR11908">
    <property type="entry name" value="XANTHINE DEHYDROGENASE"/>
    <property type="match status" value="1"/>
</dbReference>
<organism evidence="4 5">
    <name type="scientific">Sphingosinicella xenopeptidilytica</name>
    <dbReference type="NCBI Taxonomy" id="364098"/>
    <lineage>
        <taxon>Bacteria</taxon>
        <taxon>Pseudomonadati</taxon>
        <taxon>Pseudomonadota</taxon>
        <taxon>Alphaproteobacteria</taxon>
        <taxon>Sphingomonadales</taxon>
        <taxon>Sphingosinicellaceae</taxon>
        <taxon>Sphingosinicella</taxon>
    </lineage>
</organism>
<proteinExistence type="predicted"/>
<protein>
    <submittedName>
        <fullName evidence="4">Xanthine dehydrogenase family protein molybdopterin-binding subunit</fullName>
    </submittedName>
</protein>
<dbReference type="Gene3D" id="3.30.365.10">
    <property type="entry name" value="Aldehyde oxidase/xanthine dehydrogenase, molybdopterin binding domain"/>
    <property type="match status" value="4"/>
</dbReference>
<dbReference type="SUPFAM" id="SSF54665">
    <property type="entry name" value="CO dehydrogenase molybdoprotein N-domain-like"/>
    <property type="match status" value="1"/>
</dbReference>
<dbReference type="Gene3D" id="3.90.1170.50">
    <property type="entry name" value="Aldehyde oxidase/xanthine dehydrogenase, a/b hammerhead"/>
    <property type="match status" value="1"/>
</dbReference>
<comment type="caution">
    <text evidence="4">The sequence shown here is derived from an EMBL/GenBank/DDBJ whole genome shotgun (WGS) entry which is preliminary data.</text>
</comment>
<gene>
    <name evidence="4" type="ORF">ACFQ00_05915</name>
</gene>
<dbReference type="PANTHER" id="PTHR11908:SF132">
    <property type="entry name" value="ALDEHYDE OXIDASE 1-RELATED"/>
    <property type="match status" value="1"/>
</dbReference>
<dbReference type="InterPro" id="IPR008274">
    <property type="entry name" value="AldOxase/xan_DH_MoCoBD1"/>
</dbReference>
<feature type="domain" description="Aldehyde oxidase/xanthine dehydrogenase a/b hammerhead" evidence="3">
    <location>
        <begin position="18"/>
        <end position="131"/>
    </location>
</feature>
<evidence type="ECO:0000256" key="1">
    <source>
        <dbReference type="ARBA" id="ARBA00022505"/>
    </source>
</evidence>
<dbReference type="InterPro" id="IPR000674">
    <property type="entry name" value="Ald_Oxase/Xan_DH_a/b"/>
</dbReference>
<keyword evidence="5" id="KW-1185">Reference proteome</keyword>
<dbReference type="SMART" id="SM01008">
    <property type="entry name" value="Ald_Xan_dh_C"/>
    <property type="match status" value="1"/>
</dbReference>
<evidence type="ECO:0000259" key="3">
    <source>
        <dbReference type="SMART" id="SM01008"/>
    </source>
</evidence>
<name>A0ABW3C036_SPHXN</name>
<dbReference type="Pfam" id="PF02738">
    <property type="entry name" value="MoCoBD_1"/>
    <property type="match status" value="1"/>
</dbReference>
<keyword evidence="2" id="KW-0560">Oxidoreductase</keyword>
<evidence type="ECO:0000256" key="2">
    <source>
        <dbReference type="ARBA" id="ARBA00023002"/>
    </source>
</evidence>
<dbReference type="Pfam" id="PF01315">
    <property type="entry name" value="Ald_Xan_dh_C"/>
    <property type="match status" value="1"/>
</dbReference>
<dbReference type="EMBL" id="JBHTIK010000002">
    <property type="protein sequence ID" value="MFD0847855.1"/>
    <property type="molecule type" value="Genomic_DNA"/>
</dbReference>
<dbReference type="Proteomes" id="UP001597124">
    <property type="component" value="Unassembled WGS sequence"/>
</dbReference>
<evidence type="ECO:0000313" key="5">
    <source>
        <dbReference type="Proteomes" id="UP001597124"/>
    </source>
</evidence>
<evidence type="ECO:0000313" key="4">
    <source>
        <dbReference type="EMBL" id="MFD0847855.1"/>
    </source>
</evidence>
<dbReference type="InterPro" id="IPR046867">
    <property type="entry name" value="AldOxase/xan_DH_MoCoBD2"/>
</dbReference>
<reference evidence="5" key="1">
    <citation type="journal article" date="2019" name="Int. J. Syst. Evol. Microbiol.">
        <title>The Global Catalogue of Microorganisms (GCM) 10K type strain sequencing project: providing services to taxonomists for standard genome sequencing and annotation.</title>
        <authorList>
            <consortium name="The Broad Institute Genomics Platform"/>
            <consortium name="The Broad Institute Genome Sequencing Center for Infectious Disease"/>
            <person name="Wu L."/>
            <person name="Ma J."/>
        </authorList>
    </citation>
    <scope>NUCLEOTIDE SEQUENCE [LARGE SCALE GENOMIC DNA]</scope>
    <source>
        <strain evidence="5">CCUG 52537</strain>
    </source>
</reference>
<dbReference type="InterPro" id="IPR037165">
    <property type="entry name" value="AldOxase/xan_DH_Mopterin-bd_sf"/>
</dbReference>
<keyword evidence="1" id="KW-0500">Molybdenum</keyword>